<dbReference type="RefSeq" id="WP_263736344.1">
    <property type="nucleotide sequence ID" value="NZ_JAOWKY010000008.1"/>
</dbReference>
<keyword evidence="2" id="KW-1185">Reference proteome</keyword>
<name>A0ABT2ZHS5_9RHOB</name>
<evidence type="ECO:0000313" key="1">
    <source>
        <dbReference type="EMBL" id="MCV2870666.1"/>
    </source>
</evidence>
<protein>
    <submittedName>
        <fullName evidence="1">Uncharacterized protein</fullName>
    </submittedName>
</protein>
<proteinExistence type="predicted"/>
<accession>A0ABT2ZHS5</accession>
<dbReference type="Proteomes" id="UP001652542">
    <property type="component" value="Unassembled WGS sequence"/>
</dbReference>
<evidence type="ECO:0000313" key="2">
    <source>
        <dbReference type="Proteomes" id="UP001652542"/>
    </source>
</evidence>
<gene>
    <name evidence="1" type="ORF">OEW28_18795</name>
</gene>
<dbReference type="EMBL" id="JAOWKY010000008">
    <property type="protein sequence ID" value="MCV2870666.1"/>
    <property type="molecule type" value="Genomic_DNA"/>
</dbReference>
<comment type="caution">
    <text evidence="1">The sequence shown here is derived from an EMBL/GenBank/DDBJ whole genome shotgun (WGS) entry which is preliminary data.</text>
</comment>
<organism evidence="1 2">
    <name type="scientific">Albidovulum marisflavi</name>
    <dbReference type="NCBI Taxonomy" id="2984159"/>
    <lineage>
        <taxon>Bacteria</taxon>
        <taxon>Pseudomonadati</taxon>
        <taxon>Pseudomonadota</taxon>
        <taxon>Alphaproteobacteria</taxon>
        <taxon>Rhodobacterales</taxon>
        <taxon>Paracoccaceae</taxon>
        <taxon>Albidovulum</taxon>
    </lineage>
</organism>
<reference evidence="1 2" key="1">
    <citation type="submission" date="2022-10" db="EMBL/GenBank/DDBJ databases">
        <title>Defluviimonas sp. nov., isolated from ocean surface water.</title>
        <authorList>
            <person name="He W."/>
            <person name="Wang L."/>
            <person name="Zhang D.-F."/>
        </authorList>
    </citation>
    <scope>NUCLEOTIDE SEQUENCE [LARGE SCALE GENOMIC DNA]</scope>
    <source>
        <strain evidence="1 2">WL0002</strain>
    </source>
</reference>
<sequence length="72" mass="8082">MRSDLHDIEVIYQHRTERAVCVRETEDGPDIWIPLSLCEIEPKGGDLFGGLSRGRPAILTAPERVLVERGLV</sequence>